<gene>
    <name evidence="3" type="ORF">AUC68_09770</name>
</gene>
<name>A0A1E3VYS6_9HYPH</name>
<organism evidence="3 4">
    <name type="scientific">Methyloceanibacter methanicus</name>
    <dbReference type="NCBI Taxonomy" id="1774968"/>
    <lineage>
        <taxon>Bacteria</taxon>
        <taxon>Pseudomonadati</taxon>
        <taxon>Pseudomonadota</taxon>
        <taxon>Alphaproteobacteria</taxon>
        <taxon>Hyphomicrobiales</taxon>
        <taxon>Hyphomicrobiaceae</taxon>
        <taxon>Methyloceanibacter</taxon>
    </lineage>
</organism>
<keyword evidence="4" id="KW-1185">Reference proteome</keyword>
<dbReference type="PANTHER" id="PTHR46268:SF15">
    <property type="entry name" value="UNIVERSAL STRESS PROTEIN HP_0031"/>
    <property type="match status" value="1"/>
</dbReference>
<dbReference type="InterPro" id="IPR006015">
    <property type="entry name" value="Universal_stress_UspA"/>
</dbReference>
<dbReference type="Gene3D" id="3.40.50.12370">
    <property type="match status" value="1"/>
</dbReference>
<dbReference type="Pfam" id="PF00582">
    <property type="entry name" value="Usp"/>
    <property type="match status" value="1"/>
</dbReference>
<dbReference type="OrthoDB" id="9804721at2"/>
<comment type="similarity">
    <text evidence="1">Belongs to the universal stress protein A family.</text>
</comment>
<dbReference type="Proteomes" id="UP000094501">
    <property type="component" value="Unassembled WGS sequence"/>
</dbReference>
<dbReference type="AlphaFoldDB" id="A0A1E3VYS6"/>
<proteinExistence type="inferred from homology"/>
<protein>
    <recommendedName>
        <fullName evidence="2">UspA domain-containing protein</fullName>
    </recommendedName>
</protein>
<dbReference type="RefSeq" id="WP_069438127.1">
    <property type="nucleotide sequence ID" value="NZ_LPWG01000013.1"/>
</dbReference>
<dbReference type="EMBL" id="LPWG01000013">
    <property type="protein sequence ID" value="ODR98669.1"/>
    <property type="molecule type" value="Genomic_DNA"/>
</dbReference>
<sequence>MSFKDVIVYVDGTEASKARDGLAVALAKAQGAHLVAVAFAPQALMPLYGADVAFADMSGVLEGVRAQGEEALARFKSAADAAGVSHETRLMHGTSDEFPHDFAAAARLADLAILGQPRDGDPLVGQYALLERCLFASGRPVLIVPAAPGDLAGGDRIVVAWDGSAEAARAVSDALAFLKAAKRVVLLAGLREDSRHDTGVSADGMVAHLARHGVKAEAVKVTMSEGGDVGRLLLSRAKELEADMIVMGAFHHSRWREFILGGVTLTMLEEATIPLFMAH</sequence>
<reference evidence="3 4" key="1">
    <citation type="journal article" date="2016" name="Environ. Microbiol.">
        <title>New Methyloceanibacter diversity from North Sea sediments includes methanotroph containing solely the soluble methane monooxygenase.</title>
        <authorList>
            <person name="Vekeman B."/>
            <person name="Kerckhof F.M."/>
            <person name="Cremers G."/>
            <person name="de Vos P."/>
            <person name="Vandamme P."/>
            <person name="Boon N."/>
            <person name="Op den Camp H.J."/>
            <person name="Heylen K."/>
        </authorList>
    </citation>
    <scope>NUCLEOTIDE SEQUENCE [LARGE SCALE GENOMIC DNA]</scope>
    <source>
        <strain evidence="3 4">R-67174</strain>
    </source>
</reference>
<dbReference type="PRINTS" id="PR01438">
    <property type="entry name" value="UNVRSLSTRESS"/>
</dbReference>
<comment type="caution">
    <text evidence="3">The sequence shown here is derived from an EMBL/GenBank/DDBJ whole genome shotgun (WGS) entry which is preliminary data.</text>
</comment>
<feature type="domain" description="UspA" evidence="2">
    <location>
        <begin position="155"/>
        <end position="277"/>
    </location>
</feature>
<evidence type="ECO:0000313" key="3">
    <source>
        <dbReference type="EMBL" id="ODR98669.1"/>
    </source>
</evidence>
<evidence type="ECO:0000259" key="2">
    <source>
        <dbReference type="Pfam" id="PF00582"/>
    </source>
</evidence>
<dbReference type="InterPro" id="IPR006016">
    <property type="entry name" value="UspA"/>
</dbReference>
<dbReference type="CDD" id="cd00293">
    <property type="entry name" value="USP-like"/>
    <property type="match status" value="1"/>
</dbReference>
<evidence type="ECO:0000313" key="4">
    <source>
        <dbReference type="Proteomes" id="UP000094501"/>
    </source>
</evidence>
<accession>A0A1E3VYS6</accession>
<dbReference type="SUPFAM" id="SSF52402">
    <property type="entry name" value="Adenine nucleotide alpha hydrolases-like"/>
    <property type="match status" value="2"/>
</dbReference>
<dbReference type="STRING" id="1774968.AUC68_09770"/>
<evidence type="ECO:0000256" key="1">
    <source>
        <dbReference type="ARBA" id="ARBA00008791"/>
    </source>
</evidence>
<dbReference type="PANTHER" id="PTHR46268">
    <property type="entry name" value="STRESS RESPONSE PROTEIN NHAX"/>
    <property type="match status" value="1"/>
</dbReference>